<dbReference type="VEuPathDB" id="FungiDB:PTTG_29642"/>
<gene>
    <name evidence="1" type="ORF">PTTG_29642</name>
</gene>
<reference evidence="1" key="2">
    <citation type="submission" date="2016-05" db="EMBL/GenBank/DDBJ databases">
        <title>Comparative analysis highlights variable genome content of wheat rusts and divergence of the mating loci.</title>
        <authorList>
            <person name="Cuomo C.A."/>
            <person name="Bakkeren G."/>
            <person name="Szabo L."/>
            <person name="Khalil H."/>
            <person name="Joly D."/>
            <person name="Goldberg J."/>
            <person name="Young S."/>
            <person name="Zeng Q."/>
            <person name="Fellers J."/>
        </authorList>
    </citation>
    <scope>NUCLEOTIDE SEQUENCE [LARGE SCALE GENOMIC DNA]</scope>
    <source>
        <strain evidence="1">1-1 BBBD Race 1</strain>
    </source>
</reference>
<evidence type="ECO:0000313" key="2">
    <source>
        <dbReference type="EnsemblFungi" id="PTTG_29642-t43_1-p1"/>
    </source>
</evidence>
<accession>A0A180G3F4</accession>
<dbReference type="Proteomes" id="UP000005240">
    <property type="component" value="Unassembled WGS sequence"/>
</dbReference>
<sequence length="147" mass="15485">MKGSILGFSTDGAIELAFRLATALPTLETTCHSEGNHLLVNALGTILDVSVATGDSSGLGPSNSIVVAHKVWVNTVDANLTSADTNMKVNLKQVTVKFVVTPTLSTTMSLNSGIVGCRAWFSGLLVGVNVRTGQPIVRVRFFPRLCV</sequence>
<proteinExistence type="predicted"/>
<evidence type="ECO:0000313" key="1">
    <source>
        <dbReference type="EMBL" id="OAV86962.1"/>
    </source>
</evidence>
<reference evidence="2 3" key="3">
    <citation type="journal article" date="2017" name="G3 (Bethesda)">
        <title>Comparative analysis highlights variable genome content of wheat rusts and divergence of the mating loci.</title>
        <authorList>
            <person name="Cuomo C.A."/>
            <person name="Bakkeren G."/>
            <person name="Khalil H.B."/>
            <person name="Panwar V."/>
            <person name="Joly D."/>
            <person name="Linning R."/>
            <person name="Sakthikumar S."/>
            <person name="Song X."/>
            <person name="Adiconis X."/>
            <person name="Fan L."/>
            <person name="Goldberg J.M."/>
            <person name="Levin J.Z."/>
            <person name="Young S."/>
            <person name="Zeng Q."/>
            <person name="Anikster Y."/>
            <person name="Bruce M."/>
            <person name="Wang M."/>
            <person name="Yin C."/>
            <person name="McCallum B."/>
            <person name="Szabo L.J."/>
            <person name="Hulbert S."/>
            <person name="Chen X."/>
            <person name="Fellers J.P."/>
        </authorList>
    </citation>
    <scope>NUCLEOTIDE SEQUENCE</scope>
    <source>
        <strain evidence="2">isolate 1-1 / race 1 (BBBD)</strain>
        <strain evidence="3">Isolate 1-1 / race 1 (BBBD)</strain>
    </source>
</reference>
<reference evidence="1" key="1">
    <citation type="submission" date="2009-11" db="EMBL/GenBank/DDBJ databases">
        <authorList>
            <consortium name="The Broad Institute Genome Sequencing Platform"/>
            <person name="Ward D."/>
            <person name="Feldgarden M."/>
            <person name="Earl A."/>
            <person name="Young S.K."/>
            <person name="Zeng Q."/>
            <person name="Koehrsen M."/>
            <person name="Alvarado L."/>
            <person name="Berlin A."/>
            <person name="Bochicchio J."/>
            <person name="Borenstein D."/>
            <person name="Chapman S.B."/>
            <person name="Chen Z."/>
            <person name="Engels R."/>
            <person name="Freedman E."/>
            <person name="Gellesch M."/>
            <person name="Goldberg J."/>
            <person name="Griggs A."/>
            <person name="Gujja S."/>
            <person name="Heilman E."/>
            <person name="Heiman D."/>
            <person name="Hepburn T."/>
            <person name="Howarth C."/>
            <person name="Jen D."/>
            <person name="Larson L."/>
            <person name="Lewis B."/>
            <person name="Mehta T."/>
            <person name="Park D."/>
            <person name="Pearson M."/>
            <person name="Roberts A."/>
            <person name="Saif S."/>
            <person name="Shea T."/>
            <person name="Shenoy N."/>
            <person name="Sisk P."/>
            <person name="Stolte C."/>
            <person name="Sykes S."/>
            <person name="Thomson T."/>
            <person name="Walk T."/>
            <person name="White J."/>
            <person name="Yandava C."/>
            <person name="Izard J."/>
            <person name="Baranova O.V."/>
            <person name="Blanton J.M."/>
            <person name="Tanner A.C."/>
            <person name="Dewhirst F.E."/>
            <person name="Haas B."/>
            <person name="Nusbaum C."/>
            <person name="Birren B."/>
        </authorList>
    </citation>
    <scope>NUCLEOTIDE SEQUENCE [LARGE SCALE GENOMIC DNA]</scope>
    <source>
        <strain evidence="1">1-1 BBBD Race 1</strain>
    </source>
</reference>
<dbReference type="EMBL" id="ADAS02000681">
    <property type="protein sequence ID" value="OAV86962.1"/>
    <property type="molecule type" value="Genomic_DNA"/>
</dbReference>
<dbReference type="AlphaFoldDB" id="A0A180G3F4"/>
<name>A0A180G3F4_PUCT1</name>
<reference evidence="2" key="4">
    <citation type="submission" date="2025-05" db="UniProtKB">
        <authorList>
            <consortium name="EnsemblFungi"/>
        </authorList>
    </citation>
    <scope>IDENTIFICATION</scope>
    <source>
        <strain evidence="2">isolate 1-1 / race 1 (BBBD)</strain>
    </source>
</reference>
<dbReference type="EnsemblFungi" id="PTTG_29642-t43_1">
    <property type="protein sequence ID" value="PTTG_29642-t43_1-p1"/>
    <property type="gene ID" value="PTTG_29642"/>
</dbReference>
<protein>
    <submittedName>
        <fullName evidence="1 2">Uncharacterized protein</fullName>
    </submittedName>
</protein>
<keyword evidence="3" id="KW-1185">Reference proteome</keyword>
<evidence type="ECO:0000313" key="3">
    <source>
        <dbReference type="Proteomes" id="UP000005240"/>
    </source>
</evidence>
<organism evidence="1">
    <name type="scientific">Puccinia triticina (isolate 1-1 / race 1 (BBBD))</name>
    <name type="common">Brown leaf rust fungus</name>
    <dbReference type="NCBI Taxonomy" id="630390"/>
    <lineage>
        <taxon>Eukaryota</taxon>
        <taxon>Fungi</taxon>
        <taxon>Dikarya</taxon>
        <taxon>Basidiomycota</taxon>
        <taxon>Pucciniomycotina</taxon>
        <taxon>Pucciniomycetes</taxon>
        <taxon>Pucciniales</taxon>
        <taxon>Pucciniaceae</taxon>
        <taxon>Puccinia</taxon>
    </lineage>
</organism>